<proteinExistence type="predicted"/>
<evidence type="ECO:0000313" key="2">
    <source>
        <dbReference type="EMBL" id="NEB69971.1"/>
    </source>
</evidence>
<dbReference type="RefSeq" id="WP_164358022.1">
    <property type="nucleotide sequence ID" value="NZ_JAAGME010000991.1"/>
</dbReference>
<evidence type="ECO:0008006" key="4">
    <source>
        <dbReference type="Google" id="ProtNLM"/>
    </source>
</evidence>
<dbReference type="AlphaFoldDB" id="A0A6N9VIT2"/>
<name>A0A6N9VIT2_STRMI</name>
<reference evidence="2 3" key="1">
    <citation type="submission" date="2020-01" db="EMBL/GenBank/DDBJ databases">
        <title>Insect and environment-associated Actinomycetes.</title>
        <authorList>
            <person name="Currrie C."/>
            <person name="Chevrette M."/>
            <person name="Carlson C."/>
            <person name="Stubbendieck R."/>
            <person name="Wendt-Pienkowski E."/>
        </authorList>
    </citation>
    <scope>NUCLEOTIDE SEQUENCE [LARGE SCALE GENOMIC DNA]</scope>
    <source>
        <strain evidence="2 3">SID14438</strain>
    </source>
</reference>
<dbReference type="Gene3D" id="1.10.443.10">
    <property type="entry name" value="Intergrase catalytic core"/>
    <property type="match status" value="1"/>
</dbReference>
<keyword evidence="1" id="KW-0233">DNA recombination</keyword>
<dbReference type="GO" id="GO:0015074">
    <property type="term" value="P:DNA integration"/>
    <property type="evidence" value="ECO:0007669"/>
    <property type="project" value="InterPro"/>
</dbReference>
<accession>A0A6N9VIT2</accession>
<sequence>MSQAILRYRPKDAPPEWEAVADGVRMVVATVADHVPYRLTTVLGVMATLAITAERAGLTRDPAVWLEQATITRSLLLNDSIAPNSTQTYASILARVRETLIWVERGEAPRPHLSGDRSRAEPYGTSDLTRLDAWSDNLAPVPTGRGNAKALLTLGAGCGLPAKEILAVRGTDVHVLPSDAVVVHVPGTDRLIVCRSLWEETLAALARTAGDNYLYAPDRQATYPKNAISNWVKRTKPGDPKIPALDTRRLRATWIVSLLRDHVPADLVARAAGMKTTAALAPYMAWVPAISRDAAVRMLRGWA</sequence>
<dbReference type="GO" id="GO:0003677">
    <property type="term" value="F:DNA binding"/>
    <property type="evidence" value="ECO:0007669"/>
    <property type="project" value="InterPro"/>
</dbReference>
<dbReference type="InterPro" id="IPR013762">
    <property type="entry name" value="Integrase-like_cat_sf"/>
</dbReference>
<dbReference type="SUPFAM" id="SSF56349">
    <property type="entry name" value="DNA breaking-rejoining enzymes"/>
    <property type="match status" value="1"/>
</dbReference>
<dbReference type="InterPro" id="IPR011010">
    <property type="entry name" value="DNA_brk_join_enz"/>
</dbReference>
<comment type="caution">
    <text evidence="2">The sequence shown here is derived from an EMBL/GenBank/DDBJ whole genome shotgun (WGS) entry which is preliminary data.</text>
</comment>
<dbReference type="EMBL" id="JAAGME010000991">
    <property type="protein sequence ID" value="NEB69971.1"/>
    <property type="molecule type" value="Genomic_DNA"/>
</dbReference>
<dbReference type="Proteomes" id="UP000471648">
    <property type="component" value="Unassembled WGS sequence"/>
</dbReference>
<dbReference type="GO" id="GO:0006310">
    <property type="term" value="P:DNA recombination"/>
    <property type="evidence" value="ECO:0007669"/>
    <property type="project" value="UniProtKB-KW"/>
</dbReference>
<protein>
    <recommendedName>
        <fullName evidence="4">Tyr recombinase domain-containing protein</fullName>
    </recommendedName>
</protein>
<gene>
    <name evidence="2" type="ORF">G3I39_23380</name>
</gene>
<organism evidence="2 3">
    <name type="scientific">Streptomyces microflavus</name>
    <name type="common">Streptomyces lipmanii</name>
    <dbReference type="NCBI Taxonomy" id="1919"/>
    <lineage>
        <taxon>Bacteria</taxon>
        <taxon>Bacillati</taxon>
        <taxon>Actinomycetota</taxon>
        <taxon>Actinomycetes</taxon>
        <taxon>Kitasatosporales</taxon>
        <taxon>Streptomycetaceae</taxon>
        <taxon>Streptomyces</taxon>
    </lineage>
</organism>
<evidence type="ECO:0000313" key="3">
    <source>
        <dbReference type="Proteomes" id="UP000471648"/>
    </source>
</evidence>
<evidence type="ECO:0000256" key="1">
    <source>
        <dbReference type="ARBA" id="ARBA00023172"/>
    </source>
</evidence>